<name>A0A0U3F8R8_9CREN</name>
<dbReference type="AlphaFoldDB" id="A0A0U3F8R8"/>
<accession>A0A0U3F8R8</accession>
<dbReference type="RefSeq" id="WP_075049624.1">
    <property type="nucleotide sequence ID" value="NZ_CP006867.1"/>
</dbReference>
<proteinExistence type="predicted"/>
<evidence type="ECO:0000313" key="2">
    <source>
        <dbReference type="Proteomes" id="UP000060778"/>
    </source>
</evidence>
<dbReference type="EMBL" id="CP006867">
    <property type="protein sequence ID" value="ALU12392.1"/>
    <property type="molecule type" value="Genomic_DNA"/>
</dbReference>
<keyword evidence="2" id="KW-1185">Reference proteome</keyword>
<dbReference type="GeneID" id="30680029"/>
<gene>
    <name evidence="1" type="ORF">EYM_03175</name>
</gene>
<organism evidence="1 2">
    <name type="scientific">Ignicoccus islandicus DSM 13165</name>
    <dbReference type="NCBI Taxonomy" id="940295"/>
    <lineage>
        <taxon>Archaea</taxon>
        <taxon>Thermoproteota</taxon>
        <taxon>Thermoprotei</taxon>
        <taxon>Desulfurococcales</taxon>
        <taxon>Desulfurococcaceae</taxon>
        <taxon>Ignicoccus</taxon>
    </lineage>
</organism>
<sequence>MIPFGDYLKASEEQIKLLEELQDIIEMLKELPSDDGIDNRIIEILTRLRELRRSLREMNEGEGEDFELLRKYYRLVGIEDEKEILEELLKMSLKGRVNVPQEMILEEINDLKQFRETLFGD</sequence>
<dbReference type="STRING" id="940295.EYM_03175"/>
<dbReference type="KEGG" id="iis:EYM_03175"/>
<evidence type="ECO:0000313" key="1">
    <source>
        <dbReference type="EMBL" id="ALU12392.1"/>
    </source>
</evidence>
<protein>
    <submittedName>
        <fullName evidence="1">Uncharacterized protein</fullName>
    </submittedName>
</protein>
<dbReference type="Proteomes" id="UP000060778">
    <property type="component" value="Chromosome"/>
</dbReference>
<reference evidence="1 2" key="1">
    <citation type="submission" date="2013-11" db="EMBL/GenBank/DDBJ databases">
        <title>Comparative genomics of Ignicoccus.</title>
        <authorList>
            <person name="Podar M."/>
        </authorList>
    </citation>
    <scope>NUCLEOTIDE SEQUENCE [LARGE SCALE GENOMIC DNA]</scope>
    <source>
        <strain evidence="1 2">DSM 13165</strain>
    </source>
</reference>